<feature type="signal peptide" evidence="1">
    <location>
        <begin position="1"/>
        <end position="31"/>
    </location>
</feature>
<sequence length="264" mass="28537">MITNTKTSKTLFQKCVSGFLAITAISLSACANAEIAPDPDISRIEGDSPMHAYILLDRTGSMSSIWDEALNSVNTYAVSLGTKQAGEKGDVDADVTLAVFDAQDGLQFDVLRKGASAKEWNEVSNDEASPRGMTPLFDAIGRIVSIAETDKPEKAVLVIMTDGQENSSREITKHGAKAALDRVREKGWEVVFLGAEFANFGDAEAVGQSYNKSMAVSKGKLGQTMDRLAQKSRSYAKGEEAEIEFDAEDRAIADEEDVKQRKGQ</sequence>
<dbReference type="STRING" id="582402.Hbal_3014"/>
<reference evidence="3" key="1">
    <citation type="journal article" date="2011" name="J. Bacteriol.">
        <title>Genome sequences of eight morphologically diverse alphaproteobacteria.</title>
        <authorList>
            <consortium name="US DOE Joint Genome Institute"/>
            <person name="Brown P.J."/>
            <person name="Kysela D.T."/>
            <person name="Buechlein A."/>
            <person name="Hemmerich C."/>
            <person name="Brun Y.V."/>
        </authorList>
    </citation>
    <scope>NUCLEOTIDE SEQUENCE [LARGE SCALE GENOMIC DNA]</scope>
    <source>
        <strain evidence="3">ATCC 49814 / DSM 5838 / IFAM 1418</strain>
    </source>
</reference>
<keyword evidence="3" id="KW-1185">Reference proteome</keyword>
<dbReference type="CDD" id="cd00198">
    <property type="entry name" value="vWFA"/>
    <property type="match status" value="1"/>
</dbReference>
<dbReference type="AlphaFoldDB" id="C6XRS2"/>
<accession>C6XRS2</accession>
<proteinExistence type="predicted"/>
<dbReference type="EMBL" id="CP001678">
    <property type="protein sequence ID" value="ACT60682.1"/>
    <property type="molecule type" value="Genomic_DNA"/>
</dbReference>
<dbReference type="Proteomes" id="UP000002745">
    <property type="component" value="Chromosome"/>
</dbReference>
<dbReference type="HOGENOM" id="CLU_1097431_0_0_5"/>
<keyword evidence="1" id="KW-0732">Signal</keyword>
<dbReference type="eggNOG" id="COG2304">
    <property type="taxonomic scope" value="Bacteria"/>
</dbReference>
<dbReference type="RefSeq" id="WP_015828832.1">
    <property type="nucleotide sequence ID" value="NC_012982.1"/>
</dbReference>
<gene>
    <name evidence="2" type="ordered locus">Hbal_3014</name>
</gene>
<dbReference type="Gene3D" id="3.40.50.410">
    <property type="entry name" value="von Willebrand factor, type A domain"/>
    <property type="match status" value="1"/>
</dbReference>
<organism evidence="2 3">
    <name type="scientific">Hirschia baltica (strain ATCC 49814 / DSM 5838 / IFAM 1418)</name>
    <dbReference type="NCBI Taxonomy" id="582402"/>
    <lineage>
        <taxon>Bacteria</taxon>
        <taxon>Pseudomonadati</taxon>
        <taxon>Pseudomonadota</taxon>
        <taxon>Alphaproteobacteria</taxon>
        <taxon>Hyphomonadales</taxon>
        <taxon>Hyphomonadaceae</taxon>
        <taxon>Hirschia</taxon>
    </lineage>
</organism>
<evidence type="ECO:0000256" key="1">
    <source>
        <dbReference type="SAM" id="SignalP"/>
    </source>
</evidence>
<dbReference type="OrthoDB" id="9790144at2"/>
<dbReference type="KEGG" id="hba:Hbal_3014"/>
<dbReference type="SUPFAM" id="SSF53300">
    <property type="entry name" value="vWA-like"/>
    <property type="match status" value="1"/>
</dbReference>
<dbReference type="PROSITE" id="PS51257">
    <property type="entry name" value="PROKAR_LIPOPROTEIN"/>
    <property type="match status" value="1"/>
</dbReference>
<feature type="chain" id="PRO_5002974034" evidence="1">
    <location>
        <begin position="32"/>
        <end position="264"/>
    </location>
</feature>
<name>C6XRS2_HIRBI</name>
<evidence type="ECO:0000313" key="3">
    <source>
        <dbReference type="Proteomes" id="UP000002745"/>
    </source>
</evidence>
<dbReference type="InterPro" id="IPR036465">
    <property type="entry name" value="vWFA_dom_sf"/>
</dbReference>
<evidence type="ECO:0000313" key="2">
    <source>
        <dbReference type="EMBL" id="ACT60682.1"/>
    </source>
</evidence>
<protein>
    <submittedName>
        <fullName evidence="2">Uncharacterized protein</fullName>
    </submittedName>
</protein>